<feature type="non-terminal residue" evidence="1">
    <location>
        <position position="1"/>
    </location>
</feature>
<sequence>DCVDPWLMLQQTCPLCKFNVLDGGSPMARKVDGL</sequence>
<reference evidence="1 2" key="1">
    <citation type="submission" date="2017-12" db="EMBL/GenBank/DDBJ databases">
        <title>High-resolution comparative analysis of great ape genomes.</title>
        <authorList>
            <person name="Pollen A."/>
            <person name="Hastie A."/>
            <person name="Hormozdiari F."/>
            <person name="Dougherty M."/>
            <person name="Liu R."/>
            <person name="Chaisson M."/>
            <person name="Hoppe E."/>
            <person name="Hill C."/>
            <person name="Pang A."/>
            <person name="Hillier L."/>
            <person name="Baker C."/>
            <person name="Armstrong J."/>
            <person name="Shendure J."/>
            <person name="Paten B."/>
            <person name="Wilson R."/>
            <person name="Chao H."/>
            <person name="Schneider V."/>
            <person name="Ventura M."/>
            <person name="Kronenberg Z."/>
            <person name="Murali S."/>
            <person name="Gordon D."/>
            <person name="Cantsilieris S."/>
            <person name="Munson K."/>
            <person name="Nelson B."/>
            <person name="Raja A."/>
            <person name="Underwood J."/>
            <person name="Diekhans M."/>
            <person name="Fiddes I."/>
            <person name="Haussler D."/>
            <person name="Eichler E."/>
        </authorList>
    </citation>
    <scope>NUCLEOTIDE SEQUENCE [LARGE SCALE GENOMIC DNA]</scope>
    <source>
        <strain evidence="1">Yerkes chimp pedigree #C0471</strain>
    </source>
</reference>
<dbReference type="InterPro" id="IPR013083">
    <property type="entry name" value="Znf_RING/FYVE/PHD"/>
</dbReference>
<comment type="caution">
    <text evidence="1">The sequence shown here is derived from an EMBL/GenBank/DDBJ whole genome shotgun (WGS) entry which is preliminary data.</text>
</comment>
<dbReference type="AlphaFoldDB" id="A0A2J8QNM7"/>
<name>A0A2J8QNM7_PANTR</name>
<dbReference type="Gene3D" id="3.30.40.10">
    <property type="entry name" value="Zinc/RING finger domain, C3HC4 (zinc finger)"/>
    <property type="match status" value="1"/>
</dbReference>
<dbReference type="SUPFAM" id="SSF57850">
    <property type="entry name" value="RING/U-box"/>
    <property type="match status" value="1"/>
</dbReference>
<proteinExistence type="predicted"/>
<accession>A0A2J8QNM7</accession>
<organism evidence="1 2">
    <name type="scientific">Pan troglodytes</name>
    <name type="common">Chimpanzee</name>
    <dbReference type="NCBI Taxonomy" id="9598"/>
    <lineage>
        <taxon>Eukaryota</taxon>
        <taxon>Metazoa</taxon>
        <taxon>Chordata</taxon>
        <taxon>Craniata</taxon>
        <taxon>Vertebrata</taxon>
        <taxon>Euteleostomi</taxon>
        <taxon>Mammalia</taxon>
        <taxon>Eutheria</taxon>
        <taxon>Euarchontoglires</taxon>
        <taxon>Primates</taxon>
        <taxon>Haplorrhini</taxon>
        <taxon>Catarrhini</taxon>
        <taxon>Hominidae</taxon>
        <taxon>Pan</taxon>
    </lineage>
</organism>
<evidence type="ECO:0000313" key="1">
    <source>
        <dbReference type="EMBL" id="PNI97875.1"/>
    </source>
</evidence>
<protein>
    <submittedName>
        <fullName evidence="1">RNF215 isoform 5</fullName>
    </submittedName>
</protein>
<dbReference type="EMBL" id="NBAG03000026">
    <property type="protein sequence ID" value="PNI97875.1"/>
    <property type="molecule type" value="Genomic_DNA"/>
</dbReference>
<gene>
    <name evidence="1" type="ORF">CK820_G0024507</name>
</gene>
<dbReference type="Proteomes" id="UP000236370">
    <property type="component" value="Unassembled WGS sequence"/>
</dbReference>
<evidence type="ECO:0000313" key="2">
    <source>
        <dbReference type="Proteomes" id="UP000236370"/>
    </source>
</evidence>